<name>A0A0K8P3W3_PISS1</name>
<dbReference type="Gene3D" id="3.30.450.40">
    <property type="match status" value="1"/>
</dbReference>
<feature type="transmembrane region" description="Helical" evidence="14">
    <location>
        <begin position="433"/>
        <end position="450"/>
    </location>
</feature>
<keyword evidence="11" id="KW-0902">Two-component regulatory system</keyword>
<dbReference type="CDD" id="cd00082">
    <property type="entry name" value="HisKA"/>
    <property type="match status" value="1"/>
</dbReference>
<feature type="transmembrane region" description="Helical" evidence="14">
    <location>
        <begin position="456"/>
        <end position="473"/>
    </location>
</feature>
<evidence type="ECO:0000313" key="16">
    <source>
        <dbReference type="EMBL" id="GAP37244.1"/>
    </source>
</evidence>
<feature type="region of interest" description="Disordered" evidence="13">
    <location>
        <begin position="869"/>
        <end position="913"/>
    </location>
</feature>
<dbReference type="GO" id="GO:0034220">
    <property type="term" value="P:monoatomic ion transmembrane transport"/>
    <property type="evidence" value="ECO:0007669"/>
    <property type="project" value="UniProtKB-KW"/>
</dbReference>
<evidence type="ECO:0000313" key="17">
    <source>
        <dbReference type="Proteomes" id="UP000037660"/>
    </source>
</evidence>
<dbReference type="GO" id="GO:0005737">
    <property type="term" value="C:cytoplasm"/>
    <property type="evidence" value="ECO:0007669"/>
    <property type="project" value="UniProtKB-ARBA"/>
</dbReference>
<evidence type="ECO:0000256" key="14">
    <source>
        <dbReference type="SAM" id="Phobius"/>
    </source>
</evidence>
<dbReference type="InterPro" id="IPR052023">
    <property type="entry name" value="Histidine_kinase_KdpD"/>
</dbReference>
<dbReference type="PANTHER" id="PTHR45569">
    <property type="entry name" value="SENSOR PROTEIN KDPD"/>
    <property type="match status" value="1"/>
</dbReference>
<dbReference type="Pfam" id="PF13493">
    <property type="entry name" value="DUF4118"/>
    <property type="match status" value="1"/>
</dbReference>
<evidence type="ECO:0000256" key="7">
    <source>
        <dbReference type="ARBA" id="ARBA00022741"/>
    </source>
</evidence>
<dbReference type="EC" id="2.7.13.3" evidence="3"/>
<dbReference type="GO" id="GO:0005886">
    <property type="term" value="C:plasma membrane"/>
    <property type="evidence" value="ECO:0007669"/>
    <property type="project" value="TreeGrafter"/>
</dbReference>
<dbReference type="InterPro" id="IPR003018">
    <property type="entry name" value="GAF"/>
</dbReference>
<dbReference type="STRING" id="1547922.ISF6_3099"/>
<dbReference type="GO" id="GO:0005524">
    <property type="term" value="F:ATP binding"/>
    <property type="evidence" value="ECO:0007669"/>
    <property type="project" value="UniProtKB-KW"/>
</dbReference>
<evidence type="ECO:0000256" key="2">
    <source>
        <dbReference type="ARBA" id="ARBA00004141"/>
    </source>
</evidence>
<evidence type="ECO:0000256" key="5">
    <source>
        <dbReference type="ARBA" id="ARBA00022679"/>
    </source>
</evidence>
<comment type="caution">
    <text evidence="16">The sequence shown here is derived from an EMBL/GenBank/DDBJ whole genome shotgun (WGS) entry which is preliminary data.</text>
</comment>
<gene>
    <name evidence="16" type="ORF">ISF6_3099</name>
</gene>
<protein>
    <recommendedName>
        <fullName evidence="3">histidine kinase</fullName>
        <ecNumber evidence="3">2.7.13.3</ecNumber>
    </recommendedName>
</protein>
<evidence type="ECO:0000256" key="10">
    <source>
        <dbReference type="ARBA" id="ARBA00022989"/>
    </source>
</evidence>
<dbReference type="PRINTS" id="PR00344">
    <property type="entry name" value="BCTRLSENSOR"/>
</dbReference>
<dbReference type="Pfam" id="PF00512">
    <property type="entry name" value="HisKA"/>
    <property type="match status" value="1"/>
</dbReference>
<keyword evidence="7" id="KW-0547">Nucleotide-binding</keyword>
<evidence type="ECO:0000256" key="6">
    <source>
        <dbReference type="ARBA" id="ARBA00022692"/>
    </source>
</evidence>
<accession>A0A0K8P3W3</accession>
<dbReference type="InterPro" id="IPR004358">
    <property type="entry name" value="Sig_transdc_His_kin-like_C"/>
</dbReference>
<evidence type="ECO:0000256" key="13">
    <source>
        <dbReference type="SAM" id="MobiDB-lite"/>
    </source>
</evidence>
<dbReference type="Proteomes" id="UP000037660">
    <property type="component" value="Unassembled WGS sequence"/>
</dbReference>
<dbReference type="SMART" id="SM00388">
    <property type="entry name" value="HisKA"/>
    <property type="match status" value="1"/>
</dbReference>
<dbReference type="InterPro" id="IPR029016">
    <property type="entry name" value="GAF-like_dom_sf"/>
</dbReference>
<feature type="compositionally biased region" description="Low complexity" evidence="13">
    <location>
        <begin position="902"/>
        <end position="913"/>
    </location>
</feature>
<dbReference type="InterPro" id="IPR036097">
    <property type="entry name" value="HisK_dim/P_sf"/>
</dbReference>
<dbReference type="SUPFAM" id="SSF47384">
    <property type="entry name" value="Homodimeric domain of signal transducing histidine kinase"/>
    <property type="match status" value="1"/>
</dbReference>
<dbReference type="InterPro" id="IPR038318">
    <property type="entry name" value="KdpD_sf"/>
</dbReference>
<keyword evidence="9" id="KW-0067">ATP-binding</keyword>
<dbReference type="InterPro" id="IPR027417">
    <property type="entry name" value="P-loop_NTPase"/>
</dbReference>
<feature type="transmembrane region" description="Helical" evidence="14">
    <location>
        <begin position="485"/>
        <end position="506"/>
    </location>
</feature>
<evidence type="ECO:0000256" key="8">
    <source>
        <dbReference type="ARBA" id="ARBA00022777"/>
    </source>
</evidence>
<keyword evidence="16" id="KW-0813">Transport</keyword>
<evidence type="ECO:0000256" key="9">
    <source>
        <dbReference type="ARBA" id="ARBA00022840"/>
    </source>
</evidence>
<dbReference type="Gene3D" id="1.10.287.130">
    <property type="match status" value="1"/>
</dbReference>
<keyword evidence="17" id="KW-1185">Reference proteome</keyword>
<keyword evidence="6 14" id="KW-0812">Transmembrane</keyword>
<evidence type="ECO:0000256" key="12">
    <source>
        <dbReference type="ARBA" id="ARBA00023136"/>
    </source>
</evidence>
<dbReference type="RefSeq" id="WP_054021189.1">
    <property type="nucleotide sequence ID" value="NZ_BBYR01000044.1"/>
</dbReference>
<feature type="transmembrane region" description="Helical" evidence="14">
    <location>
        <begin position="407"/>
        <end position="428"/>
    </location>
</feature>
<comment type="subcellular location">
    <subcellularLocation>
        <location evidence="2">Membrane</location>
        <topology evidence="2">Multi-pass membrane protein</topology>
    </subcellularLocation>
</comment>
<evidence type="ECO:0000256" key="1">
    <source>
        <dbReference type="ARBA" id="ARBA00000085"/>
    </source>
</evidence>
<dbReference type="Pfam" id="PF02702">
    <property type="entry name" value="KdpD"/>
    <property type="match status" value="1"/>
</dbReference>
<dbReference type="Gene3D" id="3.40.50.300">
    <property type="entry name" value="P-loop containing nucleotide triphosphate hydrolases"/>
    <property type="match status" value="1"/>
</dbReference>
<dbReference type="AlphaFoldDB" id="A0A0K8P3W3"/>
<dbReference type="CDD" id="cd00075">
    <property type="entry name" value="HATPase"/>
    <property type="match status" value="1"/>
</dbReference>
<dbReference type="Gene3D" id="1.20.120.620">
    <property type="entry name" value="Backbone structure of the membrane domain of e. Coli histidine kinase receptor kdpd"/>
    <property type="match status" value="1"/>
</dbReference>
<dbReference type="PANTHER" id="PTHR45569:SF1">
    <property type="entry name" value="SENSOR PROTEIN KDPD"/>
    <property type="match status" value="1"/>
</dbReference>
<dbReference type="EMBL" id="BBYR01000044">
    <property type="protein sequence ID" value="GAP37244.1"/>
    <property type="molecule type" value="Genomic_DNA"/>
</dbReference>
<dbReference type="Gene3D" id="3.30.565.10">
    <property type="entry name" value="Histidine kinase-like ATPase, C-terminal domain"/>
    <property type="match status" value="1"/>
</dbReference>
<reference evidence="17" key="1">
    <citation type="submission" date="2015-07" db="EMBL/GenBank/DDBJ databases">
        <title>Discovery of a poly(ethylene terephthalate assimilation.</title>
        <authorList>
            <person name="Yoshida S."/>
            <person name="Hiraga K."/>
            <person name="Takehana T."/>
            <person name="Taniguchi I."/>
            <person name="Yamaji H."/>
            <person name="Maeda Y."/>
            <person name="Toyohara K."/>
            <person name="Miyamoto K."/>
            <person name="Kimura Y."/>
            <person name="Oda K."/>
        </authorList>
    </citation>
    <scope>NUCLEOTIDE SEQUENCE [LARGE SCALE GENOMIC DNA]</scope>
    <source>
        <strain evidence="17">NBRC 110686 / TISTR 2288 / 201-F6</strain>
    </source>
</reference>
<dbReference type="InterPro" id="IPR003661">
    <property type="entry name" value="HisK_dim/P_dom"/>
</dbReference>
<organism evidence="16 17">
    <name type="scientific">Piscinibacter sakaiensis</name>
    <name type="common">Ideonella sakaiensis</name>
    <dbReference type="NCBI Taxonomy" id="1547922"/>
    <lineage>
        <taxon>Bacteria</taxon>
        <taxon>Pseudomonadati</taxon>
        <taxon>Pseudomonadota</taxon>
        <taxon>Betaproteobacteria</taxon>
        <taxon>Burkholderiales</taxon>
        <taxon>Sphaerotilaceae</taxon>
        <taxon>Piscinibacter</taxon>
    </lineage>
</organism>
<dbReference type="InterPro" id="IPR025201">
    <property type="entry name" value="KdpD_TM"/>
</dbReference>
<dbReference type="GO" id="GO:0000155">
    <property type="term" value="F:phosphorelay sensor kinase activity"/>
    <property type="evidence" value="ECO:0007669"/>
    <property type="project" value="InterPro"/>
</dbReference>
<dbReference type="SUPFAM" id="SSF55781">
    <property type="entry name" value="GAF domain-like"/>
    <property type="match status" value="1"/>
</dbReference>
<evidence type="ECO:0000256" key="3">
    <source>
        <dbReference type="ARBA" id="ARBA00012438"/>
    </source>
</evidence>
<dbReference type="InterPro" id="IPR036890">
    <property type="entry name" value="HATPase_C_sf"/>
</dbReference>
<dbReference type="InterPro" id="IPR003852">
    <property type="entry name" value="Sig_transdc_His_kinase_KdpD_N"/>
</dbReference>
<keyword evidence="5 16" id="KW-0808">Transferase</keyword>
<dbReference type="SUPFAM" id="SSF55874">
    <property type="entry name" value="ATPase domain of HSP90 chaperone/DNA topoisomerase II/histidine kinase"/>
    <property type="match status" value="1"/>
</dbReference>
<dbReference type="InterPro" id="IPR005467">
    <property type="entry name" value="His_kinase_dom"/>
</dbReference>
<keyword evidence="10 14" id="KW-1133">Transmembrane helix</keyword>
<reference evidence="16 17" key="2">
    <citation type="journal article" date="2016" name="Science">
        <title>A bacterium that degrades and assimilates poly(ethylene terephthalate).</title>
        <authorList>
            <person name="Yoshida S."/>
            <person name="Hiraga K."/>
            <person name="Takehana T."/>
            <person name="Taniguchi I."/>
            <person name="Yamaji H."/>
            <person name="Maeda Y."/>
            <person name="Toyohara K."/>
            <person name="Miyamoto K."/>
            <person name="Kimura Y."/>
            <person name="Oda K."/>
        </authorList>
    </citation>
    <scope>NUCLEOTIDE SEQUENCE [LARGE SCALE GENOMIC DNA]</scope>
    <source>
        <strain evidence="17">NBRC 110686 / TISTR 2288 / 201-F6</strain>
    </source>
</reference>
<dbReference type="OrthoDB" id="9806130at2"/>
<dbReference type="Pfam" id="PF13492">
    <property type="entry name" value="GAF_3"/>
    <property type="match status" value="1"/>
</dbReference>
<dbReference type="SMART" id="SM00387">
    <property type="entry name" value="HATPase_c"/>
    <property type="match status" value="1"/>
</dbReference>
<comment type="catalytic activity">
    <reaction evidence="1">
        <text>ATP + protein L-histidine = ADP + protein N-phospho-L-histidine.</text>
        <dbReference type="EC" id="2.7.13.3"/>
    </reaction>
</comment>
<sequence>MDEARPDPDHLLRQVQQDEARARRGRLKIFFGASAGVGKTCAMLAAAHEALAEGTALTIGVVETHGRAETEAMARGLPRLPPAQLAHAGRLLPAFDLDGALAWAAAQAQPLLLLDELACSNPPGARHPKRWQDVEELLDAGVDVWSTMNVQHLESLNDIVGGITGIRVRETVPDRLFDEADEVVVVDLPPDELLERLRAGKVYLPQQAERAAAHFFRKGNLLALRELALRRTADRVDEEMQAWRRRGSAQPVWPNREALLACVGPGDGAEKLVRASARLAARLDVPWHAVQVETPAVQRLPPARRERSLRVLKLAQELGATVATPAAPEALPALVRYAREHNLARVVVGRSGQRRRPWRRSAADRIAALAEDLDVVQVAAPALPALPAPAAPAGAAAAPPLADAFPWRGYAAAVGACGLTVLLATPLLGRLELTNIVMIFLLAVVGVGWFHGRGPAVAAAFLGVGLFDFFFVPPQLSFSVSDAQYLVTFAVMLVVALAIGQLTAVLKVQAEAAGQRERRMRSLYEMSRDLSAALLPQQVAEIGARFLATEFGARSTLLAADAQDRLVALPGATAAVDDAVAQWAFDRGEPAGFGTDTLVASACLVLPLRAPMRLRGVLAVQPAERHTLGPDARRLLDTCASLLAISLERIHYIEVAQQSLLQIESERLRNSLLSAISHDLRTPLAALLGLADTLALTPPALAAAQAELVEAIRGSAQRMGAMVANLLDMARLEAGAVPLHRDWLPLEEVIGSALAACAPTLQGRPLRLAVDPDLPLLHLDAVLFERVIVNLLENAAKYTPAGTPLTLSASAGPERVTLQLDDEGPGLPPGREEAVFEKFERGQKESATPGVGLGLAIARAIVQAHGGRIHAQNRPASPGPAGARFTIELPRGQPPVDDGSRGAADLAADAPPG</sequence>
<feature type="domain" description="Histidine kinase" evidence="15">
    <location>
        <begin position="675"/>
        <end position="893"/>
    </location>
</feature>
<keyword evidence="12 14" id="KW-0472">Membrane</keyword>
<evidence type="ECO:0000256" key="4">
    <source>
        <dbReference type="ARBA" id="ARBA00022553"/>
    </source>
</evidence>
<keyword evidence="16" id="KW-0406">Ion transport</keyword>
<evidence type="ECO:0000256" key="11">
    <source>
        <dbReference type="ARBA" id="ARBA00023012"/>
    </source>
</evidence>
<evidence type="ECO:0000259" key="15">
    <source>
        <dbReference type="PROSITE" id="PS50109"/>
    </source>
</evidence>
<dbReference type="Pfam" id="PF02518">
    <property type="entry name" value="HATPase_c"/>
    <property type="match status" value="1"/>
</dbReference>
<keyword evidence="4" id="KW-0597">Phosphoprotein</keyword>
<dbReference type="PROSITE" id="PS50109">
    <property type="entry name" value="HIS_KIN"/>
    <property type="match status" value="1"/>
</dbReference>
<keyword evidence="8 16" id="KW-0418">Kinase</keyword>
<dbReference type="InterPro" id="IPR003594">
    <property type="entry name" value="HATPase_dom"/>
</dbReference>
<dbReference type="FunFam" id="3.40.50.300:FF:000483">
    <property type="entry name" value="Sensor histidine kinase KdpD"/>
    <property type="match status" value="1"/>
</dbReference>
<proteinExistence type="predicted"/>
<keyword evidence="16" id="KW-0407">Ion channel</keyword>